<dbReference type="AlphaFoldDB" id="A0AAD9VNC8"/>
<evidence type="ECO:0000256" key="1">
    <source>
        <dbReference type="SAM" id="MobiDB-lite"/>
    </source>
</evidence>
<feature type="compositionally biased region" description="Low complexity" evidence="1">
    <location>
        <begin position="505"/>
        <end position="517"/>
    </location>
</feature>
<feature type="region of interest" description="Disordered" evidence="1">
    <location>
        <begin position="495"/>
        <end position="526"/>
    </location>
</feature>
<feature type="region of interest" description="Disordered" evidence="1">
    <location>
        <begin position="390"/>
        <end position="412"/>
    </location>
</feature>
<evidence type="ECO:0000313" key="3">
    <source>
        <dbReference type="Proteomes" id="UP001258017"/>
    </source>
</evidence>
<accession>A0AAD9VNC8</accession>
<proteinExistence type="predicted"/>
<feature type="compositionally biased region" description="Basic and acidic residues" evidence="1">
    <location>
        <begin position="495"/>
        <end position="504"/>
    </location>
</feature>
<reference evidence="2" key="2">
    <citation type="journal article" date="2023" name="Commun. Biol.">
        <title>Intrasexual cuticular hydrocarbon dimorphism in a wasp sheds light on hydrocarbon biosynthesis genes in Hymenoptera.</title>
        <authorList>
            <person name="Moris V.C."/>
            <person name="Podsiadlowski L."/>
            <person name="Martin S."/>
            <person name="Oeyen J.P."/>
            <person name="Donath A."/>
            <person name="Petersen M."/>
            <person name="Wilbrandt J."/>
            <person name="Misof B."/>
            <person name="Liedtke D."/>
            <person name="Thamm M."/>
            <person name="Scheiner R."/>
            <person name="Schmitt T."/>
            <person name="Niehuis O."/>
        </authorList>
    </citation>
    <scope>NUCLEOTIDE SEQUENCE</scope>
    <source>
        <strain evidence="2">GBR_01_08_01A</strain>
    </source>
</reference>
<evidence type="ECO:0000313" key="2">
    <source>
        <dbReference type="EMBL" id="KAK2580190.1"/>
    </source>
</evidence>
<keyword evidence="3" id="KW-1185">Reference proteome</keyword>
<sequence>MLILYMGFLKDKEYSSASRGCKPGIKGLFTDKKGENDNMCSTADQRDATAQQQPGQRRMSAHAKGGCSWYANRGRCCRRERCYPRVIASEYLVKSNNAIDARMHQCLCTKKYAKFLDLALNLEKMCKCRWSNSISGHSCVRNKSKQVRRKTCARIRLSQDTIANLWNVQGVSERSYCVKSQDNDLSESFAKKNVGRFQEESANVEKLVQEETTSSSYVDAKNCFVQDACIQTICENREETCSDRCEKEYKEITELSEDLPFVFYDQNETKVEDKSEQTSLNCDCDLLIVEGRTKSANVETSASLEQGDKLNETRSCSNSCTCVPHIPELQLERECDCRPVFNYKHQYVEQCIRGNEVESRQKCDQEIIKNKYRENRLCDARNLWNSEITSPSSCESNRYPSNNLRSSTSTESTIYPREKTKITRLDRDRRTSPFFEKSGRIGEGPWRRNEERISKNLTAVLNRQINAKEDYSNRDHNNRFTCRCGDMGQAVISDDKLEDIETSRSRTSSSSSTSLSSYDRDRSPRSFSRHIDCRCRNLASVASSASTCIGNLASEIECRRFKESSKTLNPLSLTSAITSGNNRNGRFNVTRLSCQGTLSVMQRRWKENRERTMNRLYY</sequence>
<organism evidence="2 3">
    <name type="scientific">Odynerus spinipes</name>
    <dbReference type="NCBI Taxonomy" id="1348599"/>
    <lineage>
        <taxon>Eukaryota</taxon>
        <taxon>Metazoa</taxon>
        <taxon>Ecdysozoa</taxon>
        <taxon>Arthropoda</taxon>
        <taxon>Hexapoda</taxon>
        <taxon>Insecta</taxon>
        <taxon>Pterygota</taxon>
        <taxon>Neoptera</taxon>
        <taxon>Endopterygota</taxon>
        <taxon>Hymenoptera</taxon>
        <taxon>Apocrita</taxon>
        <taxon>Aculeata</taxon>
        <taxon>Vespoidea</taxon>
        <taxon>Vespidae</taxon>
        <taxon>Eumeninae</taxon>
        <taxon>Odynerus</taxon>
    </lineage>
</organism>
<name>A0AAD9VNC8_9HYME</name>
<protein>
    <submittedName>
        <fullName evidence="2">Uncharacterized protein</fullName>
    </submittedName>
</protein>
<gene>
    <name evidence="2" type="ORF">KPH14_012454</name>
</gene>
<dbReference type="EMBL" id="JAIFRP010000062">
    <property type="protein sequence ID" value="KAK2580190.1"/>
    <property type="molecule type" value="Genomic_DNA"/>
</dbReference>
<comment type="caution">
    <text evidence="2">The sequence shown here is derived from an EMBL/GenBank/DDBJ whole genome shotgun (WGS) entry which is preliminary data.</text>
</comment>
<reference evidence="2" key="1">
    <citation type="submission" date="2021-08" db="EMBL/GenBank/DDBJ databases">
        <authorList>
            <person name="Misof B."/>
            <person name="Oliver O."/>
            <person name="Podsiadlowski L."/>
            <person name="Donath A."/>
            <person name="Peters R."/>
            <person name="Mayer C."/>
            <person name="Rust J."/>
            <person name="Gunkel S."/>
            <person name="Lesny P."/>
            <person name="Martin S."/>
            <person name="Oeyen J.P."/>
            <person name="Petersen M."/>
            <person name="Panagiotis P."/>
            <person name="Wilbrandt J."/>
            <person name="Tanja T."/>
        </authorList>
    </citation>
    <scope>NUCLEOTIDE SEQUENCE</scope>
    <source>
        <strain evidence="2">GBR_01_08_01A</strain>
        <tissue evidence="2">Thorax + abdomen</tissue>
    </source>
</reference>
<dbReference type="Proteomes" id="UP001258017">
    <property type="component" value="Unassembled WGS sequence"/>
</dbReference>